<keyword evidence="1" id="KW-0472">Membrane</keyword>
<dbReference type="RefSeq" id="WP_240714720.1">
    <property type="nucleotide sequence ID" value="NZ_JAKVTV010000007.1"/>
</dbReference>
<dbReference type="AlphaFoldDB" id="A0A9X1V4P7"/>
<reference evidence="2" key="1">
    <citation type="submission" date="2022-03" db="EMBL/GenBank/DDBJ databases">
        <title>Gramella crocea sp. nov., isolated from activated sludge of a seafood processing plant.</title>
        <authorList>
            <person name="Zhang X."/>
        </authorList>
    </citation>
    <scope>NUCLEOTIDE SEQUENCE</scope>
    <source>
        <strain evidence="2">YJ019</strain>
    </source>
</reference>
<dbReference type="EMBL" id="JAKVTV010000007">
    <property type="protein sequence ID" value="MCH4824552.1"/>
    <property type="molecule type" value="Genomic_DNA"/>
</dbReference>
<proteinExistence type="predicted"/>
<protein>
    <submittedName>
        <fullName evidence="2">Uncharacterized protein</fullName>
    </submittedName>
</protein>
<keyword evidence="1" id="KW-1133">Transmembrane helix</keyword>
<comment type="caution">
    <text evidence="2">The sequence shown here is derived from an EMBL/GenBank/DDBJ whole genome shotgun (WGS) entry which is preliminary data.</text>
</comment>
<name>A0A9X1V4P7_9FLAO</name>
<feature type="transmembrane region" description="Helical" evidence="1">
    <location>
        <begin position="7"/>
        <end position="25"/>
    </location>
</feature>
<keyword evidence="1" id="KW-0812">Transmembrane</keyword>
<evidence type="ECO:0000256" key="1">
    <source>
        <dbReference type="SAM" id="Phobius"/>
    </source>
</evidence>
<organism evidence="2 3">
    <name type="scientific">Christiangramia lutea</name>
    <dbReference type="NCBI Taxonomy" id="1607951"/>
    <lineage>
        <taxon>Bacteria</taxon>
        <taxon>Pseudomonadati</taxon>
        <taxon>Bacteroidota</taxon>
        <taxon>Flavobacteriia</taxon>
        <taxon>Flavobacteriales</taxon>
        <taxon>Flavobacteriaceae</taxon>
        <taxon>Christiangramia</taxon>
    </lineage>
</organism>
<evidence type="ECO:0000313" key="2">
    <source>
        <dbReference type="EMBL" id="MCH4824552.1"/>
    </source>
</evidence>
<sequence>MKKLLKILLVSGILFIIIIAIMFFHDLGSNEENLELYSHNPKNFNFKKPIEYLDYHQLDSLKRLKIETAKIEVIGSGYSGYDFYMWHRPIEKGEIYIKAFELTENSPISLEKLSSRTNNKIETTGKNFKLYHGFTVIDEGTFEEYYPVRFELWFKQDKTNQEKKLTEKKYLIDGWDR</sequence>
<evidence type="ECO:0000313" key="3">
    <source>
        <dbReference type="Proteomes" id="UP001139226"/>
    </source>
</evidence>
<keyword evidence="3" id="KW-1185">Reference proteome</keyword>
<dbReference type="Proteomes" id="UP001139226">
    <property type="component" value="Unassembled WGS sequence"/>
</dbReference>
<accession>A0A9X1V4P7</accession>
<gene>
    <name evidence="2" type="ORF">ML462_15370</name>
</gene>